<feature type="transmembrane region" description="Helical" evidence="1">
    <location>
        <begin position="144"/>
        <end position="161"/>
    </location>
</feature>
<feature type="transmembrane region" description="Helical" evidence="1">
    <location>
        <begin position="211"/>
        <end position="231"/>
    </location>
</feature>
<accession>A0A7X3MQQ9</accession>
<keyword evidence="3" id="KW-1185">Reference proteome</keyword>
<keyword evidence="1" id="KW-0812">Transmembrane</keyword>
<comment type="caution">
    <text evidence="2">The sequence shown here is derived from an EMBL/GenBank/DDBJ whole genome shotgun (WGS) entry which is preliminary data.</text>
</comment>
<protein>
    <recommendedName>
        <fullName evidence="4">4-amino-4-deoxy-L-arabinose transferase</fullName>
    </recommendedName>
</protein>
<dbReference type="EMBL" id="WURB01000004">
    <property type="protein sequence ID" value="MXQ11452.1"/>
    <property type="molecule type" value="Genomic_DNA"/>
</dbReference>
<feature type="transmembrane region" description="Helical" evidence="1">
    <location>
        <begin position="75"/>
        <end position="98"/>
    </location>
</feature>
<gene>
    <name evidence="2" type="ORF">GR328_08265</name>
</gene>
<name>A0A7X3MQQ9_9HYPH</name>
<dbReference type="Proteomes" id="UP000436483">
    <property type="component" value="Unassembled WGS sequence"/>
</dbReference>
<evidence type="ECO:0000313" key="2">
    <source>
        <dbReference type="EMBL" id="MXQ11452.1"/>
    </source>
</evidence>
<organism evidence="2 3">
    <name type="scientific">Microvirga makkahensis</name>
    <dbReference type="NCBI Taxonomy" id="1128670"/>
    <lineage>
        <taxon>Bacteria</taxon>
        <taxon>Pseudomonadati</taxon>
        <taxon>Pseudomonadota</taxon>
        <taxon>Alphaproteobacteria</taxon>
        <taxon>Hyphomicrobiales</taxon>
        <taxon>Methylobacteriaceae</taxon>
        <taxon>Microvirga</taxon>
    </lineage>
</organism>
<feature type="transmembrane region" description="Helical" evidence="1">
    <location>
        <begin position="110"/>
        <end position="132"/>
    </location>
</feature>
<sequence>MSAQANGMRFSAGAILVGATLFACLLAGPGLTVTASYVNDLFIFLDGAHRIDWGQIPNRDFHTALGPLSFYIPALGYWISGTMGGAMPYGMALVTLFLAPPIAHVIGSRLQPVIGIPYGLFLLLVLAVPANLGESVTALSFAMFYNRIGWAALGALLIMYLRPIRPMRWQNALDAFSATVLIVVMLYTKITYGLVALAFLAFLLLDARQRGWAAAAFGLTLLCGLVIEAFWQSTSAYFDDLALTGRVSGSRGIVDLASALLRHLADFSLLAIFALLVLWRTRSLPDLLFFGFCTLPGLMIQSQNSQPWGILTIHAGAAAAAQMLLHLPAHPPGRGAKLAVFGSGSPLLLMALILPTLLHCAMALGFHTTLALAKAGQAFDLPRFGEIRLISPWLSRERTMMHAYLASIEEGARGLKSLPEKPVKVSVLDFSNPFSAGLDLPPPRGDSAWLHWGRNINEVHFTHPGKLLADVEILMLPTWGINNIPLRTLYQTHIDSAFELLLENEGWAIYRRKNPEVAAKDAPSGNAGPYSWLRLGDGFRP</sequence>
<feature type="transmembrane region" description="Helical" evidence="1">
    <location>
        <begin position="252"/>
        <end position="278"/>
    </location>
</feature>
<reference evidence="2 3" key="2">
    <citation type="submission" date="2020-01" db="EMBL/GenBank/DDBJ databases">
        <title>Microvirga sp. nov., an arsenate reduction bacterium isolated from Tibet hotspring sediments.</title>
        <authorList>
            <person name="Xian W.-D."/>
            <person name="Li W.-J."/>
        </authorList>
    </citation>
    <scope>NUCLEOTIDE SEQUENCE [LARGE SCALE GENOMIC DNA]</scope>
    <source>
        <strain evidence="2 3">KCTC 23863</strain>
    </source>
</reference>
<dbReference type="AlphaFoldDB" id="A0A7X3MQQ9"/>
<keyword evidence="1" id="KW-1133">Transmembrane helix</keyword>
<dbReference type="RefSeq" id="WP_160884036.1">
    <property type="nucleotide sequence ID" value="NZ_WURB01000004.1"/>
</dbReference>
<evidence type="ECO:0008006" key="4">
    <source>
        <dbReference type="Google" id="ProtNLM"/>
    </source>
</evidence>
<reference evidence="2 3" key="1">
    <citation type="submission" date="2019-12" db="EMBL/GenBank/DDBJ databases">
        <authorList>
            <person name="Yuan C.-G."/>
        </authorList>
    </citation>
    <scope>NUCLEOTIDE SEQUENCE [LARGE SCALE GENOMIC DNA]</scope>
    <source>
        <strain evidence="2 3">KCTC 23863</strain>
    </source>
</reference>
<evidence type="ECO:0000256" key="1">
    <source>
        <dbReference type="SAM" id="Phobius"/>
    </source>
</evidence>
<dbReference type="OrthoDB" id="7993201at2"/>
<keyword evidence="1" id="KW-0472">Membrane</keyword>
<feature type="transmembrane region" description="Helical" evidence="1">
    <location>
        <begin position="173"/>
        <end position="205"/>
    </location>
</feature>
<proteinExistence type="predicted"/>
<evidence type="ECO:0000313" key="3">
    <source>
        <dbReference type="Proteomes" id="UP000436483"/>
    </source>
</evidence>